<sequence length="695" mass="78349">MWSSTTTIAPTPSSAIVQIPFPNNFFKGTHMQMIQENQFDGRIRSDPHRHVADFLEISNLFQYGENQEEAIMLRTSPFSLFGEAKTWMNELDEGTITSWNGLREAFISRYFSLAKFKRLLNEIHSFHQLGHRTLIDAWIRMKEMLRTCYGHGIFPYNTPNEAFKILEDKVLLKLDFSDDSQNDRKPKTVFSAGGSNIIPDHELLTKKFEALATKIDFELFNIRKELKEMRDGRRDNHASQIYMKDDTPMCEPHESSYVKGYHEEYYDRNSRNLITQNQINQGLRNRQAIIENLERKFKYLEKIQPTKSLPHTTNTKPRYEFVYKPPSVRNENDKGNVKAIKEDETQPIPTMPNPNPIISNSPTVSPFLKDSTVHIPYTNAKTFADDVLPNHVGDKELKSIDGVGTERMTKKDDIGVPRELNKEWKLNEKVVMEEDAWRLEIQPPGWGFADFSKFTLNASLYAKSLGNDQEGSRTYFPAFYDPLCLRSLQKDDDDEISNLVDLHMGMLGGGWKWQDLQNLLCLCIVEGEEEVLVLTLSWRKKSRGGGSFAKCSMVARDGLGGDGFVVDGGRSSSKSRKDEEDGGVENKSSMGSRLIATGELIVRDSGGVIIGEVGGAPEVLVLFSLGIMKRGKTQEVGVKKKSKNGALFIEEVGCGCGGGGRVHDDSSCRRDSVNGGARHGNFVRVAKDGDDNASN</sequence>
<feature type="region of interest" description="Disordered" evidence="1">
    <location>
        <begin position="671"/>
        <end position="695"/>
    </location>
</feature>
<proteinExistence type="predicted"/>
<evidence type="ECO:0000256" key="1">
    <source>
        <dbReference type="SAM" id="MobiDB-lite"/>
    </source>
</evidence>
<accession>A0ABQ4XK78</accession>
<protein>
    <submittedName>
        <fullName evidence="3">Reverse transcriptase domain-containing protein</fullName>
    </submittedName>
</protein>
<feature type="compositionally biased region" description="Basic and acidic residues" evidence="1">
    <location>
        <begin position="685"/>
        <end position="695"/>
    </location>
</feature>
<gene>
    <name evidence="3" type="ORF">Tco_0680328</name>
</gene>
<dbReference type="PANTHER" id="PTHR33223">
    <property type="entry name" value="CCHC-TYPE DOMAIN-CONTAINING PROTEIN"/>
    <property type="match status" value="1"/>
</dbReference>
<keyword evidence="4" id="KW-1185">Reference proteome</keyword>
<name>A0ABQ4XK78_9ASTR</name>
<reference evidence="3" key="2">
    <citation type="submission" date="2022-01" db="EMBL/GenBank/DDBJ databases">
        <authorList>
            <person name="Yamashiro T."/>
            <person name="Shiraishi A."/>
            <person name="Satake H."/>
            <person name="Nakayama K."/>
        </authorList>
    </citation>
    <scope>NUCLEOTIDE SEQUENCE</scope>
</reference>
<dbReference type="EMBL" id="BQNB010009601">
    <property type="protein sequence ID" value="GJS65764.1"/>
    <property type="molecule type" value="Genomic_DNA"/>
</dbReference>
<feature type="region of interest" description="Disordered" evidence="1">
    <location>
        <begin position="565"/>
        <end position="589"/>
    </location>
</feature>
<comment type="caution">
    <text evidence="3">The sequence shown here is derived from an EMBL/GenBank/DDBJ whole genome shotgun (WGS) entry which is preliminary data.</text>
</comment>
<dbReference type="InterPro" id="IPR005162">
    <property type="entry name" value="Retrotrans_gag_dom"/>
</dbReference>
<evidence type="ECO:0000313" key="3">
    <source>
        <dbReference type="EMBL" id="GJS65764.1"/>
    </source>
</evidence>
<dbReference type="Pfam" id="PF03732">
    <property type="entry name" value="Retrotrans_gag"/>
    <property type="match status" value="1"/>
</dbReference>
<organism evidence="3 4">
    <name type="scientific">Tanacetum coccineum</name>
    <dbReference type="NCBI Taxonomy" id="301880"/>
    <lineage>
        <taxon>Eukaryota</taxon>
        <taxon>Viridiplantae</taxon>
        <taxon>Streptophyta</taxon>
        <taxon>Embryophyta</taxon>
        <taxon>Tracheophyta</taxon>
        <taxon>Spermatophyta</taxon>
        <taxon>Magnoliopsida</taxon>
        <taxon>eudicotyledons</taxon>
        <taxon>Gunneridae</taxon>
        <taxon>Pentapetalae</taxon>
        <taxon>asterids</taxon>
        <taxon>campanulids</taxon>
        <taxon>Asterales</taxon>
        <taxon>Asteraceae</taxon>
        <taxon>Asteroideae</taxon>
        <taxon>Anthemideae</taxon>
        <taxon>Anthemidinae</taxon>
        <taxon>Tanacetum</taxon>
    </lineage>
</organism>
<keyword evidence="3" id="KW-0548">Nucleotidyltransferase</keyword>
<evidence type="ECO:0000259" key="2">
    <source>
        <dbReference type="Pfam" id="PF03732"/>
    </source>
</evidence>
<feature type="domain" description="Retrotransposon gag" evidence="2">
    <location>
        <begin position="77"/>
        <end position="149"/>
    </location>
</feature>
<evidence type="ECO:0000313" key="4">
    <source>
        <dbReference type="Proteomes" id="UP001151760"/>
    </source>
</evidence>
<reference evidence="3" key="1">
    <citation type="journal article" date="2022" name="Int. J. Mol. Sci.">
        <title>Draft Genome of Tanacetum Coccineum: Genomic Comparison of Closely Related Tanacetum-Family Plants.</title>
        <authorList>
            <person name="Yamashiro T."/>
            <person name="Shiraishi A."/>
            <person name="Nakayama K."/>
            <person name="Satake H."/>
        </authorList>
    </citation>
    <scope>NUCLEOTIDE SEQUENCE</scope>
</reference>
<keyword evidence="3" id="KW-0808">Transferase</keyword>
<dbReference type="GO" id="GO:0003964">
    <property type="term" value="F:RNA-directed DNA polymerase activity"/>
    <property type="evidence" value="ECO:0007669"/>
    <property type="project" value="UniProtKB-KW"/>
</dbReference>
<dbReference type="PANTHER" id="PTHR33223:SF6">
    <property type="entry name" value="CCHC-TYPE DOMAIN-CONTAINING PROTEIN"/>
    <property type="match status" value="1"/>
</dbReference>
<keyword evidence="3" id="KW-0695">RNA-directed DNA polymerase</keyword>
<dbReference type="Proteomes" id="UP001151760">
    <property type="component" value="Unassembled WGS sequence"/>
</dbReference>